<dbReference type="GO" id="GO:0003723">
    <property type="term" value="F:RNA binding"/>
    <property type="evidence" value="ECO:0007669"/>
    <property type="project" value="TreeGrafter"/>
</dbReference>
<dbReference type="OrthoDB" id="27298at2759"/>
<evidence type="ECO:0000256" key="6">
    <source>
        <dbReference type="SAM" id="MobiDB-lite"/>
    </source>
</evidence>
<organism evidence="8 9">
    <name type="scientific">Kwoniella heveanensis BCC8398</name>
    <dbReference type="NCBI Taxonomy" id="1296120"/>
    <lineage>
        <taxon>Eukaryota</taxon>
        <taxon>Fungi</taxon>
        <taxon>Dikarya</taxon>
        <taxon>Basidiomycota</taxon>
        <taxon>Agaricomycotina</taxon>
        <taxon>Tremellomycetes</taxon>
        <taxon>Tremellales</taxon>
        <taxon>Cryptococcaceae</taxon>
        <taxon>Kwoniella</taxon>
    </lineage>
</organism>
<gene>
    <name evidence="8" type="ORF">I316_00871</name>
</gene>
<dbReference type="Proteomes" id="UP000092666">
    <property type="component" value="Unassembled WGS sequence"/>
</dbReference>
<dbReference type="GO" id="GO:0006364">
    <property type="term" value="P:rRNA processing"/>
    <property type="evidence" value="ECO:0007669"/>
    <property type="project" value="UniProtKB-KW"/>
</dbReference>
<keyword evidence="4" id="KW-0271">Exosome</keyword>
<evidence type="ECO:0000313" key="8">
    <source>
        <dbReference type="EMBL" id="OCF37744.1"/>
    </source>
</evidence>
<dbReference type="GO" id="GO:0005730">
    <property type="term" value="C:nucleolus"/>
    <property type="evidence" value="ECO:0007669"/>
    <property type="project" value="TreeGrafter"/>
</dbReference>
<sequence length="322" mass="34440">MSAGPSRRSDGRQPSELRPLTVSIGELDRADGSGRFGFGSTAALASCNGPIEVRLREERPDRATFEVSHRPLEGVGATPSRALITTLESIYPPILSLSQHPRSLIQLVVQSLSPSSSSSHYSSAPTPYIDTDPSSSSQQQKNAWPKSAPSSSSDQAYGSGYSSSQQKDVSPSASYTFSSRAAAINASTLALLSAGSVPLKALPIAVSLANTASQDGSVLVLDPSGEEEERSKGRFGFAWAFGHNISLGPETEVGGQDQKMQVEGEAEEDRRHSEMELVWAESEGVFTKEEFSDALELSKIATKQILSAIRESLEQHLESRKL</sequence>
<dbReference type="InterPro" id="IPR036345">
    <property type="entry name" value="ExoRNase_PH_dom2_sf"/>
</dbReference>
<feature type="domain" description="Exoribonuclease phosphorolytic" evidence="7">
    <location>
        <begin position="16"/>
        <end position="195"/>
    </location>
</feature>
<dbReference type="InterPro" id="IPR050080">
    <property type="entry name" value="RNase_PH"/>
</dbReference>
<dbReference type="InterPro" id="IPR001247">
    <property type="entry name" value="ExoRNase_PH_dom1"/>
</dbReference>
<evidence type="ECO:0000256" key="2">
    <source>
        <dbReference type="ARBA" id="ARBA00006678"/>
    </source>
</evidence>
<name>A0A1B9H396_9TREE</name>
<dbReference type="STRING" id="1296120.A0A1B9H396"/>
<dbReference type="EMBL" id="KV700122">
    <property type="protein sequence ID" value="OCF37744.1"/>
    <property type="molecule type" value="Genomic_DNA"/>
</dbReference>
<dbReference type="PANTHER" id="PTHR11953:SF1">
    <property type="entry name" value="EXOSOME COMPLEX COMPONENT RRP46"/>
    <property type="match status" value="1"/>
</dbReference>
<evidence type="ECO:0000256" key="5">
    <source>
        <dbReference type="ARBA" id="ARBA00023242"/>
    </source>
</evidence>
<feature type="compositionally biased region" description="Low complexity" evidence="6">
    <location>
        <begin position="114"/>
        <end position="123"/>
    </location>
</feature>
<dbReference type="SUPFAM" id="SSF54211">
    <property type="entry name" value="Ribosomal protein S5 domain 2-like"/>
    <property type="match status" value="1"/>
</dbReference>
<evidence type="ECO:0000313" key="9">
    <source>
        <dbReference type="Proteomes" id="UP000092666"/>
    </source>
</evidence>
<dbReference type="InterPro" id="IPR027408">
    <property type="entry name" value="PNPase/RNase_PH_dom_sf"/>
</dbReference>
<dbReference type="InterPro" id="IPR020568">
    <property type="entry name" value="Ribosomal_Su5_D2-typ_SF"/>
</dbReference>
<dbReference type="GO" id="GO:0000177">
    <property type="term" value="C:cytoplasmic exosome (RNase complex)"/>
    <property type="evidence" value="ECO:0007669"/>
    <property type="project" value="TreeGrafter"/>
</dbReference>
<evidence type="ECO:0000256" key="3">
    <source>
        <dbReference type="ARBA" id="ARBA00022552"/>
    </source>
</evidence>
<comment type="similarity">
    <text evidence="2">Belongs to the RNase PH family.</text>
</comment>
<dbReference type="AlphaFoldDB" id="A0A1B9H396"/>
<dbReference type="GO" id="GO:0016075">
    <property type="term" value="P:rRNA catabolic process"/>
    <property type="evidence" value="ECO:0007669"/>
    <property type="project" value="TreeGrafter"/>
</dbReference>
<reference evidence="8 9" key="1">
    <citation type="submission" date="2013-07" db="EMBL/GenBank/DDBJ databases">
        <title>The Genome Sequence of Cryptococcus heveanensis BCC8398.</title>
        <authorList>
            <consortium name="The Broad Institute Genome Sequencing Platform"/>
            <person name="Cuomo C."/>
            <person name="Litvintseva A."/>
            <person name="Chen Y."/>
            <person name="Heitman J."/>
            <person name="Sun S."/>
            <person name="Springer D."/>
            <person name="Dromer F."/>
            <person name="Young S.K."/>
            <person name="Zeng Q."/>
            <person name="Gargeya S."/>
            <person name="Fitzgerald M."/>
            <person name="Abouelleil A."/>
            <person name="Alvarado L."/>
            <person name="Berlin A.M."/>
            <person name="Chapman S.B."/>
            <person name="Dewar J."/>
            <person name="Goldberg J."/>
            <person name="Griggs A."/>
            <person name="Gujja S."/>
            <person name="Hansen M."/>
            <person name="Howarth C."/>
            <person name="Imamovic A."/>
            <person name="Larimer J."/>
            <person name="McCowan C."/>
            <person name="Murphy C."/>
            <person name="Pearson M."/>
            <person name="Priest M."/>
            <person name="Roberts A."/>
            <person name="Saif S."/>
            <person name="Shea T."/>
            <person name="Sykes S."/>
            <person name="Wortman J."/>
            <person name="Nusbaum C."/>
            <person name="Birren B."/>
        </authorList>
    </citation>
    <scope>NUCLEOTIDE SEQUENCE [LARGE SCALE GENOMIC DNA]</scope>
    <source>
        <strain evidence="8 9">BCC8398</strain>
    </source>
</reference>
<accession>A0A1B9H396</accession>
<dbReference type="CDD" id="cd11372">
    <property type="entry name" value="RNase_PH_RRP46"/>
    <property type="match status" value="1"/>
</dbReference>
<evidence type="ECO:0000256" key="1">
    <source>
        <dbReference type="ARBA" id="ARBA00004123"/>
    </source>
</evidence>
<feature type="compositionally biased region" description="Low complexity" evidence="6">
    <location>
        <begin position="145"/>
        <end position="168"/>
    </location>
</feature>
<keyword evidence="9" id="KW-1185">Reference proteome</keyword>
<evidence type="ECO:0000259" key="7">
    <source>
        <dbReference type="Pfam" id="PF01138"/>
    </source>
</evidence>
<comment type="subcellular location">
    <subcellularLocation>
        <location evidence="1">Nucleus</location>
    </subcellularLocation>
</comment>
<dbReference type="GO" id="GO:0034475">
    <property type="term" value="P:U4 snRNA 3'-end processing"/>
    <property type="evidence" value="ECO:0007669"/>
    <property type="project" value="TreeGrafter"/>
</dbReference>
<dbReference type="SUPFAM" id="SSF55666">
    <property type="entry name" value="Ribonuclease PH domain 2-like"/>
    <property type="match status" value="1"/>
</dbReference>
<dbReference type="GO" id="GO:0000176">
    <property type="term" value="C:nuclear exosome (RNase complex)"/>
    <property type="evidence" value="ECO:0007669"/>
    <property type="project" value="TreeGrafter"/>
</dbReference>
<dbReference type="GO" id="GO:0071051">
    <property type="term" value="P:poly(A)-dependent snoRNA 3'-end processing"/>
    <property type="evidence" value="ECO:0007669"/>
    <property type="project" value="TreeGrafter"/>
</dbReference>
<feature type="region of interest" description="Disordered" evidence="6">
    <location>
        <begin position="114"/>
        <end position="170"/>
    </location>
</feature>
<feature type="compositionally biased region" description="Polar residues" evidence="6">
    <location>
        <begin position="132"/>
        <end position="142"/>
    </location>
</feature>
<reference evidence="9" key="2">
    <citation type="submission" date="2013-12" db="EMBL/GenBank/DDBJ databases">
        <title>Evolution of pathogenesis and genome organization in the Tremellales.</title>
        <authorList>
            <person name="Cuomo C."/>
            <person name="Litvintseva A."/>
            <person name="Heitman J."/>
            <person name="Chen Y."/>
            <person name="Sun S."/>
            <person name="Springer D."/>
            <person name="Dromer F."/>
            <person name="Young S."/>
            <person name="Zeng Q."/>
            <person name="Chapman S."/>
            <person name="Gujja S."/>
            <person name="Saif S."/>
            <person name="Birren B."/>
        </authorList>
    </citation>
    <scope>NUCLEOTIDE SEQUENCE [LARGE SCALE GENOMIC DNA]</scope>
    <source>
        <strain evidence="9">BCC8398</strain>
    </source>
</reference>
<dbReference type="Pfam" id="PF01138">
    <property type="entry name" value="RNase_PH"/>
    <property type="match status" value="1"/>
</dbReference>
<dbReference type="PANTHER" id="PTHR11953">
    <property type="entry name" value="EXOSOME COMPLEX COMPONENT"/>
    <property type="match status" value="1"/>
</dbReference>
<keyword evidence="3" id="KW-0698">rRNA processing</keyword>
<dbReference type="Gene3D" id="3.30.230.70">
    <property type="entry name" value="GHMP Kinase, N-terminal domain"/>
    <property type="match status" value="1"/>
</dbReference>
<evidence type="ECO:0000256" key="4">
    <source>
        <dbReference type="ARBA" id="ARBA00022835"/>
    </source>
</evidence>
<proteinExistence type="inferred from homology"/>
<dbReference type="GO" id="GO:0071028">
    <property type="term" value="P:nuclear mRNA surveillance"/>
    <property type="evidence" value="ECO:0007669"/>
    <property type="project" value="TreeGrafter"/>
</dbReference>
<keyword evidence="5" id="KW-0539">Nucleus</keyword>
<protein>
    <recommendedName>
        <fullName evidence="7">Exoribonuclease phosphorolytic domain-containing protein</fullName>
    </recommendedName>
</protein>